<evidence type="ECO:0000313" key="2">
    <source>
        <dbReference type="EMBL" id="KAK2089937.1"/>
    </source>
</evidence>
<feature type="compositionally biased region" description="Gly residues" evidence="1">
    <location>
        <begin position="59"/>
        <end position="71"/>
    </location>
</feature>
<evidence type="ECO:0000313" key="3">
    <source>
        <dbReference type="Proteomes" id="UP001266305"/>
    </source>
</evidence>
<organism evidence="2 3">
    <name type="scientific">Saguinus oedipus</name>
    <name type="common">Cotton-top tamarin</name>
    <name type="synonym">Oedipomidas oedipus</name>
    <dbReference type="NCBI Taxonomy" id="9490"/>
    <lineage>
        <taxon>Eukaryota</taxon>
        <taxon>Metazoa</taxon>
        <taxon>Chordata</taxon>
        <taxon>Craniata</taxon>
        <taxon>Vertebrata</taxon>
        <taxon>Euteleostomi</taxon>
        <taxon>Mammalia</taxon>
        <taxon>Eutheria</taxon>
        <taxon>Euarchontoglires</taxon>
        <taxon>Primates</taxon>
        <taxon>Haplorrhini</taxon>
        <taxon>Platyrrhini</taxon>
        <taxon>Cebidae</taxon>
        <taxon>Callitrichinae</taxon>
        <taxon>Saguinus</taxon>
    </lineage>
</organism>
<feature type="region of interest" description="Disordered" evidence="1">
    <location>
        <begin position="16"/>
        <end position="84"/>
    </location>
</feature>
<keyword evidence="3" id="KW-1185">Reference proteome</keyword>
<feature type="compositionally biased region" description="Basic and acidic residues" evidence="1">
    <location>
        <begin position="30"/>
        <end position="44"/>
    </location>
</feature>
<gene>
    <name evidence="2" type="ORF">P7K49_032603</name>
</gene>
<sequence>MLREGSLGRVATAATLFSPATGTGRGGKVKVRERGGRRTRREQDSWQPDGCLASWSFGGNSGASGPSGLGIQGKPADPRLCLEE</sequence>
<accession>A0ABQ9TYP7</accession>
<reference evidence="2 3" key="1">
    <citation type="submission" date="2023-05" db="EMBL/GenBank/DDBJ databases">
        <title>B98-5 Cell Line De Novo Hybrid Assembly: An Optical Mapping Approach.</title>
        <authorList>
            <person name="Kananen K."/>
            <person name="Auerbach J.A."/>
            <person name="Kautto E."/>
            <person name="Blachly J.S."/>
        </authorList>
    </citation>
    <scope>NUCLEOTIDE SEQUENCE [LARGE SCALE GENOMIC DNA]</scope>
    <source>
        <strain evidence="2">B95-8</strain>
        <tissue evidence="2">Cell line</tissue>
    </source>
</reference>
<proteinExistence type="predicted"/>
<evidence type="ECO:0000256" key="1">
    <source>
        <dbReference type="SAM" id="MobiDB-lite"/>
    </source>
</evidence>
<dbReference type="EMBL" id="JASSZA010000018">
    <property type="protein sequence ID" value="KAK2089937.1"/>
    <property type="molecule type" value="Genomic_DNA"/>
</dbReference>
<dbReference type="Proteomes" id="UP001266305">
    <property type="component" value="Unassembled WGS sequence"/>
</dbReference>
<protein>
    <submittedName>
        <fullName evidence="2">Uncharacterized protein</fullName>
    </submittedName>
</protein>
<comment type="caution">
    <text evidence="2">The sequence shown here is derived from an EMBL/GenBank/DDBJ whole genome shotgun (WGS) entry which is preliminary data.</text>
</comment>
<name>A0ABQ9TYP7_SAGOE</name>